<dbReference type="InterPro" id="IPR007269">
    <property type="entry name" value="ICMT_MeTrfase"/>
</dbReference>
<evidence type="ECO:0000256" key="3">
    <source>
        <dbReference type="ARBA" id="ARBA00022989"/>
    </source>
</evidence>
<dbReference type="AlphaFoldDB" id="A0A1I0DJ22"/>
<organism evidence="5 6">
    <name type="scientific">Salinibacillus kushneri</name>
    <dbReference type="NCBI Taxonomy" id="237682"/>
    <lineage>
        <taxon>Bacteria</taxon>
        <taxon>Bacillati</taxon>
        <taxon>Bacillota</taxon>
        <taxon>Bacilli</taxon>
        <taxon>Bacillales</taxon>
        <taxon>Bacillaceae</taxon>
        <taxon>Salinibacillus</taxon>
    </lineage>
</organism>
<keyword evidence="6" id="KW-1185">Reference proteome</keyword>
<evidence type="ECO:0000256" key="4">
    <source>
        <dbReference type="ARBA" id="ARBA00023136"/>
    </source>
</evidence>
<reference evidence="6" key="1">
    <citation type="submission" date="2016-10" db="EMBL/GenBank/DDBJ databases">
        <authorList>
            <person name="Varghese N."/>
            <person name="Submissions S."/>
        </authorList>
    </citation>
    <scope>NUCLEOTIDE SEQUENCE [LARGE SCALE GENOMIC DNA]</scope>
    <source>
        <strain evidence="6">CGMCC 1.3566</strain>
    </source>
</reference>
<keyword evidence="5" id="KW-0489">Methyltransferase</keyword>
<keyword evidence="5" id="KW-0808">Transferase</keyword>
<dbReference type="GO" id="GO:0016020">
    <property type="term" value="C:membrane"/>
    <property type="evidence" value="ECO:0007669"/>
    <property type="project" value="UniProtKB-SubCell"/>
</dbReference>
<dbReference type="Pfam" id="PF04140">
    <property type="entry name" value="ICMT"/>
    <property type="match status" value="1"/>
</dbReference>
<accession>A0A1I0DJ22</accession>
<evidence type="ECO:0000256" key="2">
    <source>
        <dbReference type="ARBA" id="ARBA00022692"/>
    </source>
</evidence>
<evidence type="ECO:0000313" key="5">
    <source>
        <dbReference type="EMBL" id="SET31793.1"/>
    </source>
</evidence>
<evidence type="ECO:0000313" key="6">
    <source>
        <dbReference type="Proteomes" id="UP000199095"/>
    </source>
</evidence>
<dbReference type="GO" id="GO:0004671">
    <property type="term" value="F:protein C-terminal S-isoprenylcysteine carboxyl O-methyltransferase activity"/>
    <property type="evidence" value="ECO:0007669"/>
    <property type="project" value="InterPro"/>
</dbReference>
<gene>
    <name evidence="5" type="ORF">SAMN05421676_10420</name>
</gene>
<name>A0A1I0DJ22_9BACI</name>
<dbReference type="EMBL" id="FOHJ01000004">
    <property type="protein sequence ID" value="SET31793.1"/>
    <property type="molecule type" value="Genomic_DNA"/>
</dbReference>
<dbReference type="Proteomes" id="UP000199095">
    <property type="component" value="Unassembled WGS sequence"/>
</dbReference>
<protein>
    <submittedName>
        <fullName evidence="5">Methyltransferase</fullName>
    </submittedName>
</protein>
<dbReference type="STRING" id="237682.SAMN05421676_10420"/>
<dbReference type="Gene3D" id="1.20.120.1630">
    <property type="match status" value="1"/>
</dbReference>
<sequence length="169" mass="20056">MNYLILWFLIVLQRVVELFFARRNERWMKKRGAKVIDENLYTWMVRTHVVFLLAILFEAYTRHQFTAPLQESLILLFVLLQAGRVWCIFSLGRFWNTKIVVLPGSKQVKRGPYKWISHPNYIVVGLEFLFIPLLFHAYICACLFPILHLALMSIRIPMEEKTLKALTKD</sequence>
<keyword evidence="4" id="KW-0472">Membrane</keyword>
<dbReference type="OrthoDB" id="7203053at2"/>
<proteinExistence type="predicted"/>
<comment type="subcellular location">
    <subcellularLocation>
        <location evidence="1">Membrane</location>
        <topology evidence="1">Multi-pass membrane protein</topology>
    </subcellularLocation>
</comment>
<dbReference type="RefSeq" id="WP_093133246.1">
    <property type="nucleotide sequence ID" value="NZ_FOHJ01000004.1"/>
</dbReference>
<keyword evidence="2" id="KW-0812">Transmembrane</keyword>
<dbReference type="GO" id="GO:0032259">
    <property type="term" value="P:methylation"/>
    <property type="evidence" value="ECO:0007669"/>
    <property type="project" value="UniProtKB-KW"/>
</dbReference>
<keyword evidence="3" id="KW-1133">Transmembrane helix</keyword>
<evidence type="ECO:0000256" key="1">
    <source>
        <dbReference type="ARBA" id="ARBA00004141"/>
    </source>
</evidence>